<dbReference type="SUPFAM" id="SSF103481">
    <property type="entry name" value="Multidrug resistance efflux transporter EmrE"/>
    <property type="match status" value="2"/>
</dbReference>
<keyword evidence="7" id="KW-1185">Reference proteome</keyword>
<dbReference type="PANTHER" id="PTHR11132">
    <property type="entry name" value="SOLUTE CARRIER FAMILY 35"/>
    <property type="match status" value="1"/>
</dbReference>
<evidence type="ECO:0000256" key="4">
    <source>
        <dbReference type="ARBA" id="ARBA00023136"/>
    </source>
</evidence>
<feature type="domain" description="Sugar phosphate transporter" evidence="6">
    <location>
        <begin position="124"/>
        <end position="334"/>
    </location>
</feature>
<keyword evidence="2 5" id="KW-0812">Transmembrane</keyword>
<comment type="subcellular location">
    <subcellularLocation>
        <location evidence="1">Membrane</location>
        <topology evidence="1">Multi-pass membrane protein</topology>
    </subcellularLocation>
</comment>
<dbReference type="InterPro" id="IPR050186">
    <property type="entry name" value="TPT_transporter"/>
</dbReference>
<organism evidence="7 8">
    <name type="scientific">Limulus polyphemus</name>
    <name type="common">Atlantic horseshoe crab</name>
    <dbReference type="NCBI Taxonomy" id="6850"/>
    <lineage>
        <taxon>Eukaryota</taxon>
        <taxon>Metazoa</taxon>
        <taxon>Ecdysozoa</taxon>
        <taxon>Arthropoda</taxon>
        <taxon>Chelicerata</taxon>
        <taxon>Merostomata</taxon>
        <taxon>Xiphosura</taxon>
        <taxon>Limulidae</taxon>
        <taxon>Limulus</taxon>
    </lineage>
</organism>
<feature type="transmembrane region" description="Helical" evidence="5">
    <location>
        <begin position="119"/>
        <end position="138"/>
    </location>
</feature>
<dbReference type="GeneID" id="106474672"/>
<reference evidence="8" key="1">
    <citation type="submission" date="2025-08" db="UniProtKB">
        <authorList>
            <consortium name="RefSeq"/>
        </authorList>
    </citation>
    <scope>IDENTIFICATION</scope>
    <source>
        <tissue evidence="8">Muscle</tissue>
    </source>
</reference>
<feature type="transmembrane region" description="Helical" evidence="5">
    <location>
        <begin position="315"/>
        <end position="334"/>
    </location>
</feature>
<dbReference type="Proteomes" id="UP000694941">
    <property type="component" value="Unplaced"/>
</dbReference>
<name>A0ABM1BY00_LIMPO</name>
<dbReference type="RefSeq" id="XP_013790818.1">
    <property type="nucleotide sequence ID" value="XM_013935364.2"/>
</dbReference>
<evidence type="ECO:0000256" key="2">
    <source>
        <dbReference type="ARBA" id="ARBA00022692"/>
    </source>
</evidence>
<evidence type="ECO:0000313" key="7">
    <source>
        <dbReference type="Proteomes" id="UP000694941"/>
    </source>
</evidence>
<accession>A0ABM1BY00</accession>
<keyword evidence="3 5" id="KW-1133">Transmembrane helix</keyword>
<dbReference type="InterPro" id="IPR004853">
    <property type="entry name" value="Sugar_P_trans_dom"/>
</dbReference>
<dbReference type="InterPro" id="IPR037185">
    <property type="entry name" value="EmrE-like"/>
</dbReference>
<proteinExistence type="predicted"/>
<keyword evidence="4 5" id="KW-0472">Membrane</keyword>
<evidence type="ECO:0000256" key="5">
    <source>
        <dbReference type="SAM" id="Phobius"/>
    </source>
</evidence>
<evidence type="ECO:0000259" key="6">
    <source>
        <dbReference type="Pfam" id="PF03151"/>
    </source>
</evidence>
<evidence type="ECO:0000256" key="1">
    <source>
        <dbReference type="ARBA" id="ARBA00004141"/>
    </source>
</evidence>
<protein>
    <submittedName>
        <fullName evidence="8">Solute carrier family 35 member E2-like</fullName>
    </submittedName>
</protein>
<feature type="transmembrane region" description="Helical" evidence="5">
    <location>
        <begin position="229"/>
        <end position="249"/>
    </location>
</feature>
<dbReference type="Pfam" id="PF03151">
    <property type="entry name" value="TPT"/>
    <property type="match status" value="1"/>
</dbReference>
<gene>
    <name evidence="8" type="primary">LOC106474672</name>
</gene>
<evidence type="ECO:0000256" key="3">
    <source>
        <dbReference type="ARBA" id="ARBA00022989"/>
    </source>
</evidence>
<evidence type="ECO:0000313" key="8">
    <source>
        <dbReference type="RefSeq" id="XP_013790818.1"/>
    </source>
</evidence>
<sequence length="358" mass="39759">MLTRKQILGCWNKGAVRDGLLLPGWLSDIFHQWDKGAIRDGLLLPGWLSDIFHQWDKGAVRDGLLLPGWLSDIFHQWDKGAVRDGLLLPGWLSDIFHQWDKGAIRDGLLLPDIYSYNKILITTRYSTILLGLIALWYVPVSFAETVKSSAPVFTVIVAWIFMGEKTNLLVIFSLFPVMGGLVLCSANELSFKLAGFLASLATNLSECMQNVYSKILLSNEKHNNSPSELQFYTSITSLAVQVPACLLLIDFPLFYSNLNKNLIIAYLLDGVSFHCQSITEYTLLGYISPVTHSVANTAKRALLIWLSVLTFGNPVTPLSALGTVVVILGVFLYNKARNWSVKKKSSTPVSHKSSVHSA</sequence>